<dbReference type="Pfam" id="PF00583">
    <property type="entry name" value="Acetyltransf_1"/>
    <property type="match status" value="1"/>
</dbReference>
<dbReference type="InterPro" id="IPR050769">
    <property type="entry name" value="NAT_camello-type"/>
</dbReference>
<dbReference type="GO" id="GO:0008080">
    <property type="term" value="F:N-acetyltransferase activity"/>
    <property type="evidence" value="ECO:0007669"/>
    <property type="project" value="InterPro"/>
</dbReference>
<dbReference type="PANTHER" id="PTHR13947:SF37">
    <property type="entry name" value="LD18367P"/>
    <property type="match status" value="1"/>
</dbReference>
<dbReference type="Gene3D" id="1.10.10.10">
    <property type="entry name" value="Winged helix-like DNA-binding domain superfamily/Winged helix DNA-binding domain"/>
    <property type="match status" value="1"/>
</dbReference>
<gene>
    <name evidence="4" type="ORF">SAMN05428953_101753</name>
</gene>
<dbReference type="PRINTS" id="PR00598">
    <property type="entry name" value="HTHMARR"/>
</dbReference>
<dbReference type="PROSITE" id="PS51186">
    <property type="entry name" value="GNAT"/>
    <property type="match status" value="1"/>
</dbReference>
<dbReference type="SMART" id="SM00347">
    <property type="entry name" value="HTH_MARR"/>
    <property type="match status" value="1"/>
</dbReference>
<feature type="domain" description="HTH marR-type" evidence="2">
    <location>
        <begin position="1"/>
        <end position="143"/>
    </location>
</feature>
<organism evidence="4 5">
    <name type="scientific">Mesorhizobium muleiense</name>
    <dbReference type="NCBI Taxonomy" id="1004279"/>
    <lineage>
        <taxon>Bacteria</taxon>
        <taxon>Pseudomonadati</taxon>
        <taxon>Pseudomonadota</taxon>
        <taxon>Alphaproteobacteria</taxon>
        <taxon>Hyphomicrobiales</taxon>
        <taxon>Phyllobacteriaceae</taxon>
        <taxon>Mesorhizobium</taxon>
    </lineage>
</organism>
<keyword evidence="4" id="KW-0238">DNA-binding</keyword>
<evidence type="ECO:0000313" key="4">
    <source>
        <dbReference type="EMBL" id="SDI32384.1"/>
    </source>
</evidence>
<dbReference type="PROSITE" id="PS50995">
    <property type="entry name" value="HTH_MARR_2"/>
    <property type="match status" value="1"/>
</dbReference>
<name>A0A1G8JM77_9HYPH</name>
<dbReference type="Gene3D" id="3.40.630.30">
    <property type="match status" value="1"/>
</dbReference>
<reference evidence="5" key="1">
    <citation type="submission" date="2016-10" db="EMBL/GenBank/DDBJ databases">
        <authorList>
            <person name="Varghese N."/>
            <person name="Submissions S."/>
        </authorList>
    </citation>
    <scope>NUCLEOTIDE SEQUENCE [LARGE SCALE GENOMIC DNA]</scope>
    <source>
        <strain evidence="5">CGMCC 1.11022</strain>
    </source>
</reference>
<dbReference type="SUPFAM" id="SSF55729">
    <property type="entry name" value="Acyl-CoA N-acyltransferases (Nat)"/>
    <property type="match status" value="1"/>
</dbReference>
<dbReference type="InterPro" id="IPR011991">
    <property type="entry name" value="ArsR-like_HTH"/>
</dbReference>
<sequence length="311" mass="34991">MTIHHQPGRERIDAVRGFNRFYTRQIGLLDEGLLKSAFSLTEARVLYELAHRDGLTATDLACDLGLDPGYLSRLLKKFEERGLVERVATQADARRSSIALTPAGRAAFAPLNQGSHDQVAALLDRLSAPEQDRLVKAMQTVQRLLGESAEPRVPYMLRSLQVGDIGWIIHRQGLLYAQEYGWDETYEALVAEILGAFVKSYDPKWERSWIAEREGEVVGSVFLVRQSDAVAKLRLLYVEPSARGLGIGRRLVEECIGFARAKGYKKLTLWTNDVLTSARRIYEAAGFKLANQERHHAFGKDLVGQNWNLEL</sequence>
<dbReference type="InterPro" id="IPR036388">
    <property type="entry name" value="WH-like_DNA-bd_sf"/>
</dbReference>
<keyword evidence="1" id="KW-0808">Transferase</keyword>
<proteinExistence type="predicted"/>
<dbReference type="InterPro" id="IPR000182">
    <property type="entry name" value="GNAT_dom"/>
</dbReference>
<evidence type="ECO:0000313" key="5">
    <source>
        <dbReference type="Proteomes" id="UP000198894"/>
    </source>
</evidence>
<dbReference type="PANTHER" id="PTHR13947">
    <property type="entry name" value="GNAT FAMILY N-ACETYLTRANSFERASE"/>
    <property type="match status" value="1"/>
</dbReference>
<dbReference type="InterPro" id="IPR016181">
    <property type="entry name" value="Acyl_CoA_acyltransferase"/>
</dbReference>
<keyword evidence="5" id="KW-1185">Reference proteome</keyword>
<dbReference type="GO" id="GO:0003700">
    <property type="term" value="F:DNA-binding transcription factor activity"/>
    <property type="evidence" value="ECO:0007669"/>
    <property type="project" value="InterPro"/>
</dbReference>
<dbReference type="CDD" id="cd00090">
    <property type="entry name" value="HTH_ARSR"/>
    <property type="match status" value="1"/>
</dbReference>
<dbReference type="Proteomes" id="UP000198894">
    <property type="component" value="Unassembled WGS sequence"/>
</dbReference>
<dbReference type="InterPro" id="IPR036390">
    <property type="entry name" value="WH_DNA-bd_sf"/>
</dbReference>
<dbReference type="EMBL" id="FNEE01000001">
    <property type="protein sequence ID" value="SDI32384.1"/>
    <property type="molecule type" value="Genomic_DNA"/>
</dbReference>
<dbReference type="SUPFAM" id="SSF46785">
    <property type="entry name" value="Winged helix' DNA-binding domain"/>
    <property type="match status" value="1"/>
</dbReference>
<dbReference type="GO" id="GO:0003677">
    <property type="term" value="F:DNA binding"/>
    <property type="evidence" value="ECO:0007669"/>
    <property type="project" value="UniProtKB-KW"/>
</dbReference>
<evidence type="ECO:0000259" key="3">
    <source>
        <dbReference type="PROSITE" id="PS51186"/>
    </source>
</evidence>
<evidence type="ECO:0000256" key="1">
    <source>
        <dbReference type="ARBA" id="ARBA00022679"/>
    </source>
</evidence>
<evidence type="ECO:0000259" key="2">
    <source>
        <dbReference type="PROSITE" id="PS50995"/>
    </source>
</evidence>
<accession>A0A1G8JM77</accession>
<dbReference type="CDD" id="cd04301">
    <property type="entry name" value="NAT_SF"/>
    <property type="match status" value="1"/>
</dbReference>
<dbReference type="AlphaFoldDB" id="A0A1G8JM77"/>
<dbReference type="RefSeq" id="WP_091590688.1">
    <property type="nucleotide sequence ID" value="NZ_FNEE01000001.1"/>
</dbReference>
<dbReference type="InterPro" id="IPR000835">
    <property type="entry name" value="HTH_MarR-typ"/>
</dbReference>
<protein>
    <submittedName>
        <fullName evidence="4">DNA-binding transcriptional regulator, MarR family</fullName>
    </submittedName>
</protein>
<feature type="domain" description="N-acetyltransferase" evidence="3">
    <location>
        <begin position="155"/>
        <end position="311"/>
    </location>
</feature>
<dbReference type="Pfam" id="PF12802">
    <property type="entry name" value="MarR_2"/>
    <property type="match status" value="1"/>
</dbReference>